<feature type="transmembrane region" description="Helical" evidence="1">
    <location>
        <begin position="87"/>
        <end position="118"/>
    </location>
</feature>
<sequence>MKARARNRVFFLFPLLMVSAILGIICAMIWYHKTGRNGMKSLACGAFVAALYALLVVLPPFASFAYGPVQVRIAEALTVLPYLFPETIWGLTLGCFVANVLGGLGFWDFTLGTLFTFLAAFWTSRMRHPLLAPLPPVLINGFGVAMYLAFLFNVPYGVTASYILLGETVACYGLGYPLLVALLKRGFRKE</sequence>
<protein>
    <submittedName>
        <fullName evidence="2">QueT transporter family protein</fullName>
    </submittedName>
</protein>
<dbReference type="PANTHER" id="PTHR40044:SF1">
    <property type="entry name" value="INTEGRAL MEMBRANE PROTEIN"/>
    <property type="match status" value="1"/>
</dbReference>
<comment type="caution">
    <text evidence="2">The sequence shown here is derived from an EMBL/GenBank/DDBJ whole genome shotgun (WGS) entry which is preliminary data.</text>
</comment>
<feature type="transmembrane region" description="Helical" evidence="1">
    <location>
        <begin position="162"/>
        <end position="183"/>
    </location>
</feature>
<dbReference type="EMBL" id="DTFV01000033">
    <property type="protein sequence ID" value="HGI30056.1"/>
    <property type="molecule type" value="Genomic_DNA"/>
</dbReference>
<gene>
    <name evidence="2" type="ORF">ENV30_01895</name>
</gene>
<accession>A0A7V4DDC1</accession>
<evidence type="ECO:0000256" key="1">
    <source>
        <dbReference type="SAM" id="Phobius"/>
    </source>
</evidence>
<feature type="transmembrane region" description="Helical" evidence="1">
    <location>
        <begin position="43"/>
        <end position="67"/>
    </location>
</feature>
<name>A0A7V4DDC1_9BACT</name>
<organism evidence="2">
    <name type="scientific">Candidatus Caldatribacterium californiense</name>
    <dbReference type="NCBI Taxonomy" id="1454726"/>
    <lineage>
        <taxon>Bacteria</taxon>
        <taxon>Pseudomonadati</taxon>
        <taxon>Atribacterota</taxon>
        <taxon>Atribacteria</taxon>
        <taxon>Atribacterales</taxon>
        <taxon>Candidatus Caldatribacteriaceae</taxon>
        <taxon>Candidatus Caldatribacterium</taxon>
    </lineage>
</organism>
<keyword evidence="1" id="KW-0472">Membrane</keyword>
<dbReference type="Pfam" id="PF06177">
    <property type="entry name" value="QueT"/>
    <property type="match status" value="1"/>
</dbReference>
<reference evidence="2" key="1">
    <citation type="journal article" date="2020" name="mSystems">
        <title>Genome- and Community-Level Interaction Insights into Carbon Utilization and Element Cycling Functions of Hydrothermarchaeota in Hydrothermal Sediment.</title>
        <authorList>
            <person name="Zhou Z."/>
            <person name="Liu Y."/>
            <person name="Xu W."/>
            <person name="Pan J."/>
            <person name="Luo Z.H."/>
            <person name="Li M."/>
        </authorList>
    </citation>
    <scope>NUCLEOTIDE SEQUENCE [LARGE SCALE GENOMIC DNA]</scope>
    <source>
        <strain evidence="2">SpSt-747</strain>
    </source>
</reference>
<feature type="transmembrane region" description="Helical" evidence="1">
    <location>
        <begin position="12"/>
        <end position="31"/>
    </location>
</feature>
<keyword evidence="1" id="KW-1133">Transmembrane helix</keyword>
<dbReference type="InterPro" id="IPR010387">
    <property type="entry name" value="QueT"/>
</dbReference>
<evidence type="ECO:0000313" key="2">
    <source>
        <dbReference type="EMBL" id="HGI30056.1"/>
    </source>
</evidence>
<dbReference type="AlphaFoldDB" id="A0A7V4DDC1"/>
<proteinExistence type="predicted"/>
<keyword evidence="1" id="KW-0812">Transmembrane</keyword>
<dbReference type="PANTHER" id="PTHR40044">
    <property type="entry name" value="INTEGRAL MEMBRANE PROTEIN-RELATED"/>
    <property type="match status" value="1"/>
</dbReference>
<feature type="transmembrane region" description="Helical" evidence="1">
    <location>
        <begin position="130"/>
        <end position="150"/>
    </location>
</feature>